<protein>
    <submittedName>
        <fullName evidence="2">Uncharacterized protein</fullName>
    </submittedName>
</protein>
<keyword evidence="3" id="KW-1185">Reference proteome</keyword>
<organism evidence="2 3">
    <name type="scientific">Sodiomyces alkalinus (strain CBS 110278 / VKM F-3762 / F11)</name>
    <name type="common">Alkaliphilic filamentous fungus</name>
    <dbReference type="NCBI Taxonomy" id="1314773"/>
    <lineage>
        <taxon>Eukaryota</taxon>
        <taxon>Fungi</taxon>
        <taxon>Dikarya</taxon>
        <taxon>Ascomycota</taxon>
        <taxon>Pezizomycotina</taxon>
        <taxon>Sordariomycetes</taxon>
        <taxon>Hypocreomycetidae</taxon>
        <taxon>Glomerellales</taxon>
        <taxon>Plectosphaerellaceae</taxon>
        <taxon>Sodiomyces</taxon>
    </lineage>
</organism>
<dbReference type="EMBL" id="ML119051">
    <property type="protein sequence ID" value="ROT42494.1"/>
    <property type="molecule type" value="Genomic_DNA"/>
</dbReference>
<dbReference type="Proteomes" id="UP000272025">
    <property type="component" value="Unassembled WGS sequence"/>
</dbReference>
<dbReference type="AlphaFoldDB" id="A0A3N2Q6U9"/>
<dbReference type="RefSeq" id="XP_028470300.1">
    <property type="nucleotide sequence ID" value="XM_028614702.1"/>
</dbReference>
<evidence type="ECO:0000313" key="3">
    <source>
        <dbReference type="Proteomes" id="UP000272025"/>
    </source>
</evidence>
<evidence type="ECO:0000256" key="1">
    <source>
        <dbReference type="SAM" id="MobiDB-lite"/>
    </source>
</evidence>
<accession>A0A3N2Q6U9</accession>
<sequence>MKPIPPRLKESSDPPSPQGGHSWRPHRPLLGRFRWQSDSTRRLMGIFAHPIPSPNIRQTFQYLLPSRDRPTFVPNSLITALCRGIETWSEKR</sequence>
<reference evidence="2 3" key="1">
    <citation type="journal article" date="2018" name="Mol. Ecol.">
        <title>The obligate alkalophilic soda-lake fungus Sodiomyces alkalinus has shifted to a protein diet.</title>
        <authorList>
            <person name="Grum-Grzhimaylo A.A."/>
            <person name="Falkoski D.L."/>
            <person name="van den Heuvel J."/>
            <person name="Valero-Jimenez C.A."/>
            <person name="Min B."/>
            <person name="Choi I.G."/>
            <person name="Lipzen A."/>
            <person name="Daum C.G."/>
            <person name="Aanen D.K."/>
            <person name="Tsang A."/>
            <person name="Henrissat B."/>
            <person name="Bilanenko E.N."/>
            <person name="de Vries R.P."/>
            <person name="van Kan J.A.L."/>
            <person name="Grigoriev I.V."/>
            <person name="Debets A.J.M."/>
        </authorList>
    </citation>
    <scope>NUCLEOTIDE SEQUENCE [LARGE SCALE GENOMIC DNA]</scope>
    <source>
        <strain evidence="2 3">F11</strain>
    </source>
</reference>
<proteinExistence type="predicted"/>
<evidence type="ECO:0000313" key="2">
    <source>
        <dbReference type="EMBL" id="ROT42494.1"/>
    </source>
</evidence>
<name>A0A3N2Q6U9_SODAK</name>
<gene>
    <name evidence="2" type="ORF">SODALDRAFT_374820</name>
</gene>
<feature type="region of interest" description="Disordered" evidence="1">
    <location>
        <begin position="1"/>
        <end position="27"/>
    </location>
</feature>
<dbReference type="GeneID" id="39583180"/>